<gene>
    <name evidence="1" type="ORF">E2562_024166</name>
</gene>
<accession>A0A6G1EP94</accession>
<keyword evidence="2" id="KW-1185">Reference proteome</keyword>
<evidence type="ECO:0000313" key="1">
    <source>
        <dbReference type="EMBL" id="KAF0926444.1"/>
    </source>
</evidence>
<evidence type="ECO:0000313" key="2">
    <source>
        <dbReference type="Proteomes" id="UP000479710"/>
    </source>
</evidence>
<dbReference type="Proteomes" id="UP000479710">
    <property type="component" value="Unassembled WGS sequence"/>
</dbReference>
<dbReference type="EMBL" id="SPHZ02000003">
    <property type="protein sequence ID" value="KAF0926444.1"/>
    <property type="molecule type" value="Genomic_DNA"/>
</dbReference>
<proteinExistence type="predicted"/>
<comment type="caution">
    <text evidence="1">The sequence shown here is derived from an EMBL/GenBank/DDBJ whole genome shotgun (WGS) entry which is preliminary data.</text>
</comment>
<protein>
    <submittedName>
        <fullName evidence="1">Uncharacterized protein</fullName>
    </submittedName>
</protein>
<reference evidence="1 2" key="1">
    <citation type="submission" date="2019-11" db="EMBL/GenBank/DDBJ databases">
        <title>Whole genome sequence of Oryza granulata.</title>
        <authorList>
            <person name="Li W."/>
        </authorList>
    </citation>
    <scope>NUCLEOTIDE SEQUENCE [LARGE SCALE GENOMIC DNA]</scope>
    <source>
        <strain evidence="2">cv. Menghai</strain>
        <tissue evidence="1">Leaf</tissue>
    </source>
</reference>
<dbReference type="AlphaFoldDB" id="A0A6G1EP94"/>
<name>A0A6G1EP94_9ORYZ</name>
<sequence length="77" mass="8746">MEDVDSHLVEQPKHVEDVISNSPCHPVALLATDHLAQIWGIIIESPEERKAPHPCMPSRARRWPEFAHYGAPSPWCK</sequence>
<organism evidence="1 2">
    <name type="scientific">Oryza meyeriana var. granulata</name>
    <dbReference type="NCBI Taxonomy" id="110450"/>
    <lineage>
        <taxon>Eukaryota</taxon>
        <taxon>Viridiplantae</taxon>
        <taxon>Streptophyta</taxon>
        <taxon>Embryophyta</taxon>
        <taxon>Tracheophyta</taxon>
        <taxon>Spermatophyta</taxon>
        <taxon>Magnoliopsida</taxon>
        <taxon>Liliopsida</taxon>
        <taxon>Poales</taxon>
        <taxon>Poaceae</taxon>
        <taxon>BOP clade</taxon>
        <taxon>Oryzoideae</taxon>
        <taxon>Oryzeae</taxon>
        <taxon>Oryzinae</taxon>
        <taxon>Oryza</taxon>
        <taxon>Oryza meyeriana</taxon>
    </lineage>
</organism>